<gene>
    <name evidence="2" type="primary">sle_61540</name>
</gene>
<dbReference type="Proteomes" id="UP000035016">
    <property type="component" value="Chromosome Chromosome"/>
</dbReference>
<feature type="region of interest" description="Disordered" evidence="1">
    <location>
        <begin position="1"/>
        <end position="72"/>
    </location>
</feature>
<evidence type="ECO:0000313" key="3">
    <source>
        <dbReference type="Proteomes" id="UP000035016"/>
    </source>
</evidence>
<organism evidence="2 3">
    <name type="scientific">Streptomyces leeuwenhoekii</name>
    <dbReference type="NCBI Taxonomy" id="1437453"/>
    <lineage>
        <taxon>Bacteria</taxon>
        <taxon>Bacillati</taxon>
        <taxon>Actinomycetota</taxon>
        <taxon>Actinomycetes</taxon>
        <taxon>Kitasatosporales</taxon>
        <taxon>Streptomycetaceae</taxon>
        <taxon>Streptomyces</taxon>
    </lineage>
</organism>
<proteinExistence type="predicted"/>
<protein>
    <submittedName>
        <fullName evidence="2">Uncharacterized protein</fullName>
    </submittedName>
</protein>
<feature type="region of interest" description="Disordered" evidence="1">
    <location>
        <begin position="192"/>
        <end position="250"/>
    </location>
</feature>
<dbReference type="AlphaFoldDB" id="A0A0F7VYP1"/>
<dbReference type="EMBL" id="LN831790">
    <property type="protein sequence ID" value="CQR65609.1"/>
    <property type="molecule type" value="Genomic_DNA"/>
</dbReference>
<reference evidence="2 3" key="1">
    <citation type="submission" date="2015-02" db="EMBL/GenBank/DDBJ databases">
        <authorList>
            <person name="Gomez-Escribano P.J."/>
        </authorList>
    </citation>
    <scope>NUCLEOTIDE SEQUENCE [LARGE SCALE GENOMIC DNA]</scope>
    <source>
        <strain evidence="3">C34 (DSM 42122 / NRRL B-24963)</strain>
    </source>
</reference>
<sequence length="250" mass="26891">MWGSAPGSTATSSSCSTPSGTSRTRIMRARPLELPPPSFCRRRSGCHASAPRRTSRPRYGPGRQGHIAPPNPLSDVSYPLITAYCSRAQARDEDLVQLGEESDLGLGPVPLTTVWATCTLVNARAHICLPLMAADAPPPHALIRARHDVTRLTSPVLGRMPLSRNVRSYSLKTVCIGHHSAGAGRAATCVTQTPTRHTASRRTHAARNRALPEPLRLQSPSGEAGVTFQPGHLQPRRRGDQPQLSEFNGA</sequence>
<feature type="compositionally biased region" description="Basic residues" evidence="1">
    <location>
        <begin position="198"/>
        <end position="207"/>
    </location>
</feature>
<dbReference type="KEGG" id="sle:sle_61540"/>
<name>A0A0F7VYP1_STRLW</name>
<evidence type="ECO:0000256" key="1">
    <source>
        <dbReference type="SAM" id="MobiDB-lite"/>
    </source>
</evidence>
<accession>A0A0F7VYP1</accession>
<feature type="compositionally biased region" description="Low complexity" evidence="1">
    <location>
        <begin position="1"/>
        <end position="24"/>
    </location>
</feature>
<evidence type="ECO:0000313" key="2">
    <source>
        <dbReference type="EMBL" id="CQR65609.1"/>
    </source>
</evidence>